<evidence type="ECO:0000256" key="4">
    <source>
        <dbReference type="ARBA" id="ARBA00022692"/>
    </source>
</evidence>
<dbReference type="Pfam" id="PF07681">
    <property type="entry name" value="DoxX"/>
    <property type="match status" value="1"/>
</dbReference>
<feature type="transmembrane region" description="Helical" evidence="7">
    <location>
        <begin position="83"/>
        <end position="103"/>
    </location>
</feature>
<keyword evidence="5 7" id="KW-1133">Transmembrane helix</keyword>
<reference evidence="8 9" key="1">
    <citation type="journal article" date="2003" name="Proc. Natl. Acad. Sci. U.S.A.">
        <title>Complete genome sequence and analysis of Wolinella succinogenes.</title>
        <authorList>
            <person name="Baar C."/>
            <person name="Eppinger M."/>
            <person name="Raddatz G."/>
            <person name="Simon JM."/>
            <person name="Lanz C."/>
            <person name="Klimmek O."/>
            <person name="Nandakumar R."/>
            <person name="Gross R."/>
            <person name="Rosinus A."/>
            <person name="Keller H."/>
            <person name="Jagtap P."/>
            <person name="Linke B."/>
            <person name="Meyer F."/>
            <person name="Lederer H."/>
            <person name="Schuster S.C."/>
        </authorList>
    </citation>
    <scope>NUCLEOTIDE SEQUENCE [LARGE SCALE GENOMIC DNA]</scope>
    <source>
        <strain evidence="9">ATCC 29543 / DSM 1740 / CCUG 13145 / JCM 31913 / LMG 7466 / NCTC 11488 / FDC 602W</strain>
    </source>
</reference>
<comment type="subcellular location">
    <subcellularLocation>
        <location evidence="1">Cell membrane</location>
        <topology evidence="1">Multi-pass membrane protein</topology>
    </subcellularLocation>
</comment>
<protein>
    <recommendedName>
        <fullName evidence="10">DoxX family protein</fullName>
    </recommendedName>
</protein>
<dbReference type="GO" id="GO:0005886">
    <property type="term" value="C:plasma membrane"/>
    <property type="evidence" value="ECO:0007669"/>
    <property type="project" value="UniProtKB-SubCell"/>
</dbReference>
<evidence type="ECO:0000256" key="3">
    <source>
        <dbReference type="ARBA" id="ARBA00022475"/>
    </source>
</evidence>
<evidence type="ECO:0000256" key="2">
    <source>
        <dbReference type="ARBA" id="ARBA00006679"/>
    </source>
</evidence>
<evidence type="ECO:0000313" key="8">
    <source>
        <dbReference type="EMBL" id="CAE10585.1"/>
    </source>
</evidence>
<dbReference type="EMBL" id="BX571661">
    <property type="protein sequence ID" value="CAE10585.1"/>
    <property type="molecule type" value="Genomic_DNA"/>
</dbReference>
<organism evidence="9">
    <name type="scientific">Wolinella succinogenes (strain ATCC 29543 / DSM 1740 / CCUG 13145 / JCM 31913 / LMG 7466 / NCTC 11488 / FDC 602W)</name>
    <name type="common">Vibrio succinogenes</name>
    <dbReference type="NCBI Taxonomy" id="273121"/>
    <lineage>
        <taxon>Bacteria</taxon>
        <taxon>Pseudomonadati</taxon>
        <taxon>Campylobacterota</taxon>
        <taxon>Epsilonproteobacteria</taxon>
        <taxon>Campylobacterales</taxon>
        <taxon>Helicobacteraceae</taxon>
        <taxon>Wolinella</taxon>
    </lineage>
</organism>
<evidence type="ECO:0000256" key="1">
    <source>
        <dbReference type="ARBA" id="ARBA00004651"/>
    </source>
</evidence>
<evidence type="ECO:0008006" key="10">
    <source>
        <dbReference type="Google" id="ProtNLM"/>
    </source>
</evidence>
<dbReference type="Proteomes" id="UP000000422">
    <property type="component" value="Chromosome"/>
</dbReference>
<evidence type="ECO:0000256" key="5">
    <source>
        <dbReference type="ARBA" id="ARBA00022989"/>
    </source>
</evidence>
<gene>
    <name evidence="8" type="ordered locus">WS1542</name>
</gene>
<dbReference type="InterPro" id="IPR032808">
    <property type="entry name" value="DoxX"/>
</dbReference>
<dbReference type="STRING" id="273121.WS1542"/>
<proteinExistence type="inferred from homology"/>
<sequence>MQSLESFFAKLHSYDLSALLLRLALGGLMLMHGIHKLKNGIGGIEKMLVNNGLPEFMAYGTYIGEIFSPALLILGLYTRLNALVIALTMVVAIYVAYGSKLLALTPQGGLLIELPLLFLVGAIALILMGGGKWGLSR</sequence>
<name>Q7MRA2_WOLSU</name>
<comment type="similarity">
    <text evidence="2">Belongs to the DoxX family.</text>
</comment>
<dbReference type="InterPro" id="IPR051907">
    <property type="entry name" value="DoxX-like_oxidoreductase"/>
</dbReference>
<keyword evidence="6 7" id="KW-0472">Membrane</keyword>
<evidence type="ECO:0000256" key="6">
    <source>
        <dbReference type="ARBA" id="ARBA00023136"/>
    </source>
</evidence>
<feature type="transmembrane region" description="Helical" evidence="7">
    <location>
        <begin position="16"/>
        <end position="35"/>
    </location>
</feature>
<keyword evidence="9" id="KW-1185">Reference proteome</keyword>
<dbReference type="RefSeq" id="WP_011139369.1">
    <property type="nucleotide sequence ID" value="NC_005090.1"/>
</dbReference>
<feature type="transmembrane region" description="Helical" evidence="7">
    <location>
        <begin position="56"/>
        <end position="77"/>
    </location>
</feature>
<dbReference type="PANTHER" id="PTHR33452">
    <property type="entry name" value="OXIDOREDUCTASE CATD-RELATED"/>
    <property type="match status" value="1"/>
</dbReference>
<evidence type="ECO:0000256" key="7">
    <source>
        <dbReference type="SAM" id="Phobius"/>
    </source>
</evidence>
<keyword evidence="4 7" id="KW-0812">Transmembrane</keyword>
<dbReference type="eggNOG" id="COG2259">
    <property type="taxonomic scope" value="Bacteria"/>
</dbReference>
<dbReference type="KEGG" id="wsu:WS1542"/>
<feature type="transmembrane region" description="Helical" evidence="7">
    <location>
        <begin position="110"/>
        <end position="131"/>
    </location>
</feature>
<dbReference type="AlphaFoldDB" id="Q7MRA2"/>
<keyword evidence="3" id="KW-1003">Cell membrane</keyword>
<evidence type="ECO:0000313" key="9">
    <source>
        <dbReference type="Proteomes" id="UP000000422"/>
    </source>
</evidence>
<accession>Q7MRA2</accession>
<dbReference type="HOGENOM" id="CLU_058421_6_3_7"/>
<dbReference type="PANTHER" id="PTHR33452:SF1">
    <property type="entry name" value="INNER MEMBRANE PROTEIN YPHA-RELATED"/>
    <property type="match status" value="1"/>
</dbReference>